<sequence>MTINEIKTINPTAFQSVDQIVIWRDSHVKMVMPDGKTQSIDYVNQRLDIMPESIDKVVIHCTRGFLWAPEAVIYEARRILRRNGRIFLTFYHDEEIGLISKWISKIRSKNQWKMDHVVNIINASDLLIDKNIIIENDLMYFEVIKMENEKLERYIFSS</sequence>
<keyword evidence="2" id="KW-1185">Reference proteome</keyword>
<dbReference type="GO" id="GO:0008168">
    <property type="term" value="F:methyltransferase activity"/>
    <property type="evidence" value="ECO:0007669"/>
    <property type="project" value="UniProtKB-KW"/>
</dbReference>
<proteinExistence type="predicted"/>
<dbReference type="RefSeq" id="WP_204662584.1">
    <property type="nucleotide sequence ID" value="NZ_JAFBDT010000004.1"/>
</dbReference>
<evidence type="ECO:0000313" key="2">
    <source>
        <dbReference type="Proteomes" id="UP000767854"/>
    </source>
</evidence>
<comment type="caution">
    <text evidence="1">The sequence shown here is derived from an EMBL/GenBank/DDBJ whole genome shotgun (WGS) entry which is preliminary data.</text>
</comment>
<keyword evidence="1" id="KW-0808">Transferase</keyword>
<organism evidence="1 2">
    <name type="scientific">Fusibacter tunisiensis</name>
    <dbReference type="NCBI Taxonomy" id="1008308"/>
    <lineage>
        <taxon>Bacteria</taxon>
        <taxon>Bacillati</taxon>
        <taxon>Bacillota</taxon>
        <taxon>Clostridia</taxon>
        <taxon>Eubacteriales</taxon>
        <taxon>Eubacteriales Family XII. Incertae Sedis</taxon>
        <taxon>Fusibacter</taxon>
    </lineage>
</organism>
<gene>
    <name evidence="1" type="ORF">JOC49_000784</name>
</gene>
<keyword evidence="1" id="KW-0489">Methyltransferase</keyword>
<accession>A0ABS2MPD7</accession>
<evidence type="ECO:0000313" key="1">
    <source>
        <dbReference type="EMBL" id="MBM7561264.1"/>
    </source>
</evidence>
<dbReference type="Proteomes" id="UP000767854">
    <property type="component" value="Unassembled WGS sequence"/>
</dbReference>
<name>A0ABS2MPD7_9FIRM</name>
<reference evidence="1 2" key="1">
    <citation type="submission" date="2021-01" db="EMBL/GenBank/DDBJ databases">
        <title>Genomic Encyclopedia of Type Strains, Phase IV (KMG-IV): sequencing the most valuable type-strain genomes for metagenomic binning, comparative biology and taxonomic classification.</title>
        <authorList>
            <person name="Goeker M."/>
        </authorList>
    </citation>
    <scope>NUCLEOTIDE SEQUENCE [LARGE SCALE GENOMIC DNA]</scope>
    <source>
        <strain evidence="1 2">DSM 24436</strain>
    </source>
</reference>
<dbReference type="Gene3D" id="3.40.50.150">
    <property type="entry name" value="Vaccinia Virus protein VP39"/>
    <property type="match status" value="1"/>
</dbReference>
<dbReference type="EMBL" id="JAFBDT010000004">
    <property type="protein sequence ID" value="MBM7561264.1"/>
    <property type="molecule type" value="Genomic_DNA"/>
</dbReference>
<dbReference type="SUPFAM" id="SSF53335">
    <property type="entry name" value="S-adenosyl-L-methionine-dependent methyltransferases"/>
    <property type="match status" value="1"/>
</dbReference>
<dbReference type="InterPro" id="IPR029063">
    <property type="entry name" value="SAM-dependent_MTases_sf"/>
</dbReference>
<dbReference type="GO" id="GO:0032259">
    <property type="term" value="P:methylation"/>
    <property type="evidence" value="ECO:0007669"/>
    <property type="project" value="UniProtKB-KW"/>
</dbReference>
<protein>
    <submittedName>
        <fullName evidence="1">SAM-dependent methyltransferase</fullName>
    </submittedName>
</protein>